<keyword evidence="6 7" id="KW-0539">Nucleus</keyword>
<dbReference type="PANTHER" id="PTHR12949">
    <property type="entry name" value="RNA POLYMERASE III DNA DIRECTED -RELATED"/>
    <property type="match status" value="1"/>
</dbReference>
<evidence type="ECO:0000256" key="1">
    <source>
        <dbReference type="ARBA" id="ARBA00004123"/>
    </source>
</evidence>
<gene>
    <name evidence="9" type="ORF">OKIOD_LOCUS5778</name>
</gene>
<reference evidence="9 10" key="1">
    <citation type="submission" date="2021-04" db="EMBL/GenBank/DDBJ databases">
        <authorList>
            <person name="Bliznina A."/>
        </authorList>
    </citation>
    <scope>NUCLEOTIDE SEQUENCE [LARGE SCALE GENOMIC DNA]</scope>
</reference>
<evidence type="ECO:0000256" key="5">
    <source>
        <dbReference type="ARBA" id="ARBA00023163"/>
    </source>
</evidence>
<dbReference type="InterPro" id="IPR055207">
    <property type="entry name" value="POLR3C_WHD"/>
</dbReference>
<name>A0ABN7SFF5_OIKDI</name>
<accession>A0ABN7SFF5</accession>
<dbReference type="EMBL" id="OU015569">
    <property type="protein sequence ID" value="CAG5095514.1"/>
    <property type="molecule type" value="Genomic_DNA"/>
</dbReference>
<dbReference type="InterPro" id="IPR036390">
    <property type="entry name" value="WH_DNA-bd_sf"/>
</dbReference>
<evidence type="ECO:0000256" key="4">
    <source>
        <dbReference type="ARBA" id="ARBA00022478"/>
    </source>
</evidence>
<protein>
    <recommendedName>
        <fullName evidence="3 7">DNA-directed RNA polymerase III subunit RPC3</fullName>
        <shortName evidence="7">RNA polymerase III subunit C3</shortName>
    </recommendedName>
</protein>
<feature type="domain" description="DNA-directed RNA polymerase III subunit RPC3 winged-helix" evidence="8">
    <location>
        <begin position="21"/>
        <end position="94"/>
    </location>
</feature>
<evidence type="ECO:0000259" key="8">
    <source>
        <dbReference type="Pfam" id="PF22536"/>
    </source>
</evidence>
<comment type="function">
    <text evidence="7">DNA-dependent RNA polymerase catalyzes the transcription of DNA into RNA using the four ribonucleoside triphosphates as substrates. Specific core component of RNA polymerase III which synthesizes small RNAs, such as 5S rRNA and tRNAs.</text>
</comment>
<keyword evidence="5 7" id="KW-0804">Transcription</keyword>
<dbReference type="InterPro" id="IPR036388">
    <property type="entry name" value="WH-like_DNA-bd_sf"/>
</dbReference>
<dbReference type="PANTHER" id="PTHR12949:SF0">
    <property type="entry name" value="DNA-DIRECTED RNA POLYMERASE III SUBUNIT RPC3"/>
    <property type="match status" value="1"/>
</dbReference>
<comment type="subcellular location">
    <subcellularLocation>
        <location evidence="1 7">Nucleus</location>
    </subcellularLocation>
</comment>
<comment type="subunit">
    <text evidence="2 7">Component of the RNA polymerase III (Pol III) complex consisting of 17 subunits.</text>
</comment>
<evidence type="ECO:0000256" key="3">
    <source>
        <dbReference type="ARBA" id="ARBA00016689"/>
    </source>
</evidence>
<sequence length="217" mass="25390">MLSVLIFDQVERMVQQVVLQWIAAKYGTDARKIMALLFEGNYLEPKNVAKKCVMDEKDANQILYRLMNDGLASFQDMTPAGNFFPYYCTYLFNCNKVKVIQHARKAALNAQNKLTLRRRLEFDKVKDLIKKKKTIEDYKAAHPEENLEDALLPREEREVESYHRMEEMLLQRLNSLEQQIILSEAYIAMKRKKLKEECSTKGWDPVHKLAAKKKKAA</sequence>
<organism evidence="9 10">
    <name type="scientific">Oikopleura dioica</name>
    <name type="common">Tunicate</name>
    <dbReference type="NCBI Taxonomy" id="34765"/>
    <lineage>
        <taxon>Eukaryota</taxon>
        <taxon>Metazoa</taxon>
        <taxon>Chordata</taxon>
        <taxon>Tunicata</taxon>
        <taxon>Appendicularia</taxon>
        <taxon>Copelata</taxon>
        <taxon>Oikopleuridae</taxon>
        <taxon>Oikopleura</taxon>
    </lineage>
</organism>
<evidence type="ECO:0000313" key="10">
    <source>
        <dbReference type="Proteomes" id="UP001158576"/>
    </source>
</evidence>
<evidence type="ECO:0000256" key="6">
    <source>
        <dbReference type="ARBA" id="ARBA00023242"/>
    </source>
</evidence>
<proteinExistence type="inferred from homology"/>
<comment type="similarity">
    <text evidence="7">Belongs to the eukaryotic RPC3/POLR3C RNA polymerase subunit family.</text>
</comment>
<dbReference type="SUPFAM" id="SSF46785">
    <property type="entry name" value="Winged helix' DNA-binding domain"/>
    <property type="match status" value="1"/>
</dbReference>
<dbReference type="Pfam" id="PF22536">
    <property type="entry name" value="WHD_POLR3C"/>
    <property type="match status" value="1"/>
</dbReference>
<keyword evidence="10" id="KW-1185">Reference proteome</keyword>
<evidence type="ECO:0000313" key="9">
    <source>
        <dbReference type="EMBL" id="CAG5095514.1"/>
    </source>
</evidence>
<keyword evidence="4 7" id="KW-0240">DNA-directed RNA polymerase</keyword>
<dbReference type="Gene3D" id="1.10.10.10">
    <property type="entry name" value="Winged helix-like DNA-binding domain superfamily/Winged helix DNA-binding domain"/>
    <property type="match status" value="1"/>
</dbReference>
<evidence type="ECO:0000256" key="7">
    <source>
        <dbReference type="RuleBase" id="RU367076"/>
    </source>
</evidence>
<evidence type="ECO:0000256" key="2">
    <source>
        <dbReference type="ARBA" id="ARBA00011206"/>
    </source>
</evidence>
<dbReference type="Proteomes" id="UP001158576">
    <property type="component" value="Chromosome XSR"/>
</dbReference>
<dbReference type="InterPro" id="IPR039748">
    <property type="entry name" value="RPC3"/>
</dbReference>